<dbReference type="SUPFAM" id="SSF52540">
    <property type="entry name" value="P-loop containing nucleoside triphosphate hydrolases"/>
    <property type="match status" value="1"/>
</dbReference>
<dbReference type="EMBL" id="CP097332">
    <property type="protein sequence ID" value="UQX89693.1"/>
    <property type="molecule type" value="Genomic_DNA"/>
</dbReference>
<organism evidence="1 2">
    <name type="scientific">Jatrophihabitans telluris</name>
    <dbReference type="NCBI Taxonomy" id="2038343"/>
    <lineage>
        <taxon>Bacteria</taxon>
        <taxon>Bacillati</taxon>
        <taxon>Actinomycetota</taxon>
        <taxon>Actinomycetes</taxon>
        <taxon>Jatrophihabitantales</taxon>
        <taxon>Jatrophihabitantaceae</taxon>
        <taxon>Jatrophihabitans</taxon>
    </lineage>
</organism>
<accession>A0ABY4R1M2</accession>
<dbReference type="Proteomes" id="UP001056336">
    <property type="component" value="Chromosome"/>
</dbReference>
<name>A0ABY4R1M2_9ACTN</name>
<proteinExistence type="predicted"/>
<dbReference type="InterPro" id="IPR050625">
    <property type="entry name" value="ParA/MinD_ATPase"/>
</dbReference>
<dbReference type="Gene3D" id="3.40.50.300">
    <property type="entry name" value="P-loop containing nucleotide triphosphate hydrolases"/>
    <property type="match status" value="1"/>
</dbReference>
<reference evidence="1" key="1">
    <citation type="journal article" date="2018" name="Int. J. Syst. Evol. Microbiol.">
        <title>Jatrophihabitans telluris sp. nov., isolated from sediment soil of lava forest wetlands and the emended description of the genus Jatrophihabitans.</title>
        <authorList>
            <person name="Lee K.C."/>
            <person name="Suh M.K."/>
            <person name="Eom M.K."/>
            <person name="Kim K.K."/>
            <person name="Kim J.S."/>
            <person name="Kim D.S."/>
            <person name="Ko S.H."/>
            <person name="Shin Y.K."/>
            <person name="Lee J.S."/>
        </authorList>
    </citation>
    <scope>NUCLEOTIDE SEQUENCE</scope>
    <source>
        <strain evidence="1">N237</strain>
    </source>
</reference>
<gene>
    <name evidence="1" type="ORF">M6D93_06745</name>
</gene>
<dbReference type="PANTHER" id="PTHR43384">
    <property type="entry name" value="SEPTUM SITE-DETERMINING PROTEIN MIND HOMOLOG, CHLOROPLASTIC-RELATED"/>
    <property type="match status" value="1"/>
</dbReference>
<sequence length="439" mass="46001">MDLVELLAVVASGQAEAVLLDAELRGLDADAVDRMLAAGVAVVAVLPERAPAARGTGAMADLSELAAAPELPDSAAWPAPVADLDPAVERVRAVGVEHVVPANAAVEVFLSVVQHALNRNRPESEPPSHDFADPAFASSLPVQTDSSTPSVQSLNGLVRGSVVAVWGPTGAPGRSTVAVNLADEIAELGRSAMVVDADVYGGVGAALLGLLDESAGIAAACRQAQARRLDPSALASLAWQLNPRLRILTGLTRADRWPELRPTAFSSVLEISRHLVEFTVVDVGFNLESDEELSFDTMAPRRNGVTLAALEHADLVLAVASADPIGVQRLVRGLVELREVEIDTPLWVVANGVRRGPVPGDPRQSIDEALQRFAGRTVAAALPYDREGLDAALSQGKTIREAAPSSGYRRAMQELAAAVVGVPSPSRRRASARAGRRRA</sequence>
<evidence type="ECO:0000313" key="2">
    <source>
        <dbReference type="Proteomes" id="UP001056336"/>
    </source>
</evidence>
<evidence type="ECO:0000313" key="1">
    <source>
        <dbReference type="EMBL" id="UQX89693.1"/>
    </source>
</evidence>
<dbReference type="RefSeq" id="WP_249773589.1">
    <property type="nucleotide sequence ID" value="NZ_CP097332.1"/>
</dbReference>
<protein>
    <recommendedName>
        <fullName evidence="3">CobQ/CobB/MinD/ParA nucleotide binding domain-containing protein</fullName>
    </recommendedName>
</protein>
<evidence type="ECO:0008006" key="3">
    <source>
        <dbReference type="Google" id="ProtNLM"/>
    </source>
</evidence>
<keyword evidence="2" id="KW-1185">Reference proteome</keyword>
<dbReference type="PANTHER" id="PTHR43384:SF13">
    <property type="entry name" value="SLR0110 PROTEIN"/>
    <property type="match status" value="1"/>
</dbReference>
<reference evidence="1" key="2">
    <citation type="submission" date="2022-05" db="EMBL/GenBank/DDBJ databases">
        <authorList>
            <person name="Kim J.-S."/>
            <person name="Lee K."/>
            <person name="Suh M."/>
            <person name="Eom M."/>
            <person name="Kim J.-S."/>
            <person name="Kim D.-S."/>
            <person name="Ko S.-H."/>
            <person name="Shin Y."/>
            <person name="Lee J.-S."/>
        </authorList>
    </citation>
    <scope>NUCLEOTIDE SEQUENCE</scope>
    <source>
        <strain evidence="1">N237</strain>
    </source>
</reference>
<dbReference type="InterPro" id="IPR027417">
    <property type="entry name" value="P-loop_NTPase"/>
</dbReference>